<organism evidence="2 3">
    <name type="scientific">Armillaria tabescens</name>
    <name type="common">Ringless honey mushroom</name>
    <name type="synonym">Agaricus tabescens</name>
    <dbReference type="NCBI Taxonomy" id="1929756"/>
    <lineage>
        <taxon>Eukaryota</taxon>
        <taxon>Fungi</taxon>
        <taxon>Dikarya</taxon>
        <taxon>Basidiomycota</taxon>
        <taxon>Agaricomycotina</taxon>
        <taxon>Agaricomycetes</taxon>
        <taxon>Agaricomycetidae</taxon>
        <taxon>Agaricales</taxon>
        <taxon>Marasmiineae</taxon>
        <taxon>Physalacriaceae</taxon>
        <taxon>Desarmillaria</taxon>
    </lineage>
</organism>
<feature type="domain" description="HD" evidence="1">
    <location>
        <begin position="2"/>
        <end position="64"/>
    </location>
</feature>
<dbReference type="Gene3D" id="1.10.3210.10">
    <property type="entry name" value="Hypothetical protein af1432"/>
    <property type="match status" value="1"/>
</dbReference>
<dbReference type="Proteomes" id="UP001175211">
    <property type="component" value="Unassembled WGS sequence"/>
</dbReference>
<accession>A0AA39MN68</accession>
<sequence>MMCVVHDLAEAQVGDITPRKGSVEQRNSGSRRKQCITSYMKCCINSPAAQRIEALWEGIRRRENAGSAIRQRCVEPWIYVIFSYSFLRSRPF</sequence>
<proteinExistence type="predicted"/>
<dbReference type="Pfam" id="PF13023">
    <property type="entry name" value="HD_3"/>
    <property type="match status" value="1"/>
</dbReference>
<dbReference type="SUPFAM" id="SSF109604">
    <property type="entry name" value="HD-domain/PDEase-like"/>
    <property type="match status" value="1"/>
</dbReference>
<dbReference type="EMBL" id="JAUEPS010000073">
    <property type="protein sequence ID" value="KAK0440971.1"/>
    <property type="molecule type" value="Genomic_DNA"/>
</dbReference>
<dbReference type="GeneID" id="85349513"/>
<protein>
    <recommendedName>
        <fullName evidence="1">HD domain-containing protein</fullName>
    </recommendedName>
</protein>
<comment type="caution">
    <text evidence="2">The sequence shown here is derived from an EMBL/GenBank/DDBJ whole genome shotgun (WGS) entry which is preliminary data.</text>
</comment>
<evidence type="ECO:0000313" key="2">
    <source>
        <dbReference type="EMBL" id="KAK0440971.1"/>
    </source>
</evidence>
<evidence type="ECO:0000313" key="3">
    <source>
        <dbReference type="Proteomes" id="UP001175211"/>
    </source>
</evidence>
<name>A0AA39MN68_ARMTA</name>
<gene>
    <name evidence="2" type="ORF">EV420DRAFT_1128337</name>
</gene>
<dbReference type="RefSeq" id="XP_060323826.1">
    <property type="nucleotide sequence ID" value="XM_060465965.1"/>
</dbReference>
<dbReference type="AlphaFoldDB" id="A0AA39MN68"/>
<keyword evidence="3" id="KW-1185">Reference proteome</keyword>
<reference evidence="2" key="1">
    <citation type="submission" date="2023-06" db="EMBL/GenBank/DDBJ databases">
        <authorList>
            <consortium name="Lawrence Berkeley National Laboratory"/>
            <person name="Ahrendt S."/>
            <person name="Sahu N."/>
            <person name="Indic B."/>
            <person name="Wong-Bajracharya J."/>
            <person name="Merenyi Z."/>
            <person name="Ke H.-M."/>
            <person name="Monk M."/>
            <person name="Kocsube S."/>
            <person name="Drula E."/>
            <person name="Lipzen A."/>
            <person name="Balint B."/>
            <person name="Henrissat B."/>
            <person name="Andreopoulos B."/>
            <person name="Martin F.M."/>
            <person name="Harder C.B."/>
            <person name="Rigling D."/>
            <person name="Ford K.L."/>
            <person name="Foster G.D."/>
            <person name="Pangilinan J."/>
            <person name="Papanicolaou A."/>
            <person name="Barry K."/>
            <person name="LaButti K."/>
            <person name="Viragh M."/>
            <person name="Koriabine M."/>
            <person name="Yan M."/>
            <person name="Riley R."/>
            <person name="Champramary S."/>
            <person name="Plett K.L."/>
            <person name="Tsai I.J."/>
            <person name="Slot J."/>
            <person name="Sipos G."/>
            <person name="Plett J."/>
            <person name="Nagy L.G."/>
            <person name="Grigoriev I.V."/>
        </authorList>
    </citation>
    <scope>NUCLEOTIDE SEQUENCE</scope>
    <source>
        <strain evidence="2">CCBAS 213</strain>
    </source>
</reference>
<evidence type="ECO:0000259" key="1">
    <source>
        <dbReference type="Pfam" id="PF13023"/>
    </source>
</evidence>
<dbReference type="InterPro" id="IPR006674">
    <property type="entry name" value="HD_domain"/>
</dbReference>